<keyword evidence="13" id="KW-1185">Reference proteome</keyword>
<keyword evidence="5" id="KW-0964">Secreted</keyword>
<evidence type="ECO:0000313" key="12">
    <source>
        <dbReference type="EMBL" id="KAF5900041.1"/>
    </source>
</evidence>
<keyword evidence="9" id="KW-1015">Disulfide bond</keyword>
<evidence type="ECO:0000256" key="7">
    <source>
        <dbReference type="ARBA" id="ARBA00022734"/>
    </source>
</evidence>
<evidence type="ECO:0000256" key="2">
    <source>
        <dbReference type="ARBA" id="ARBA00004613"/>
    </source>
</evidence>
<evidence type="ECO:0000256" key="9">
    <source>
        <dbReference type="ARBA" id="ARBA00023157"/>
    </source>
</evidence>
<dbReference type="InterPro" id="IPR051941">
    <property type="entry name" value="BG_Antigen-Binding_Lectin"/>
</dbReference>
<feature type="signal peptide" evidence="10">
    <location>
        <begin position="1"/>
        <end position="27"/>
    </location>
</feature>
<comment type="caution">
    <text evidence="12">The sequence shown here is derived from an EMBL/GenBank/DDBJ whole genome shotgun (WGS) entry which is preliminary data.</text>
</comment>
<dbReference type="InterPro" id="IPR006585">
    <property type="entry name" value="FTP1"/>
</dbReference>
<proteinExistence type="inferred from homology"/>
<dbReference type="GO" id="GO:0046872">
    <property type="term" value="F:metal ion binding"/>
    <property type="evidence" value="ECO:0007669"/>
    <property type="project" value="UniProtKB-KW"/>
</dbReference>
<keyword evidence="8" id="KW-0106">Calcium</keyword>
<evidence type="ECO:0000256" key="8">
    <source>
        <dbReference type="ARBA" id="ARBA00022837"/>
    </source>
</evidence>
<dbReference type="EMBL" id="QNUK01000147">
    <property type="protein sequence ID" value="KAF5900041.1"/>
    <property type="molecule type" value="Genomic_DNA"/>
</dbReference>
<dbReference type="Pfam" id="PF22633">
    <property type="entry name" value="F5_F8_type_C_2"/>
    <property type="match status" value="1"/>
</dbReference>
<comment type="similarity">
    <text evidence="3">Belongs to the fucolectin family.</text>
</comment>
<feature type="chain" id="PRO_5035284562" evidence="10">
    <location>
        <begin position="28"/>
        <end position="197"/>
    </location>
</feature>
<evidence type="ECO:0000256" key="5">
    <source>
        <dbReference type="ARBA" id="ARBA00022525"/>
    </source>
</evidence>
<sequence>KMKNSQRLMFHFLGICLFSSQWILTHQKVNLALDGIATQSSILTNYDPAKAIDGNKASSVSSGSCAHTTQEYSPWWRVDLLAAYPIETVVITNRGDCCSTRINGAEIHIGNSLVNNGNNNPRCVVITTIPAGATASYTCNMFGRYVNIIIPNLYQFLTLCEVQIYEGPAIKLAFLKLKINSTEDLSNPPMKNNILQM</sequence>
<keyword evidence="7" id="KW-0430">Lectin</keyword>
<name>A0A8J4TL45_CLAMG</name>
<evidence type="ECO:0000256" key="4">
    <source>
        <dbReference type="ARBA" id="ARBA00011233"/>
    </source>
</evidence>
<organism evidence="12 13">
    <name type="scientific">Clarias magur</name>
    <name type="common">Asian catfish</name>
    <name type="synonym">Macropteronotus magur</name>
    <dbReference type="NCBI Taxonomy" id="1594786"/>
    <lineage>
        <taxon>Eukaryota</taxon>
        <taxon>Metazoa</taxon>
        <taxon>Chordata</taxon>
        <taxon>Craniata</taxon>
        <taxon>Vertebrata</taxon>
        <taxon>Euteleostomi</taxon>
        <taxon>Actinopterygii</taxon>
        <taxon>Neopterygii</taxon>
        <taxon>Teleostei</taxon>
        <taxon>Ostariophysi</taxon>
        <taxon>Siluriformes</taxon>
        <taxon>Clariidae</taxon>
        <taxon>Clarias</taxon>
    </lineage>
</organism>
<dbReference type="Gene3D" id="2.60.120.260">
    <property type="entry name" value="Galactose-binding domain-like"/>
    <property type="match status" value="1"/>
</dbReference>
<dbReference type="GO" id="GO:0010185">
    <property type="term" value="P:regulation of cellular defense response"/>
    <property type="evidence" value="ECO:0007669"/>
    <property type="project" value="UniProtKB-ARBA"/>
</dbReference>
<evidence type="ECO:0000256" key="3">
    <source>
        <dbReference type="ARBA" id="ARBA00010147"/>
    </source>
</evidence>
<feature type="domain" description="Fucolectin tachylectin-4 pentraxin-1" evidence="11">
    <location>
        <begin position="28"/>
        <end position="173"/>
    </location>
</feature>
<dbReference type="SUPFAM" id="SSF49785">
    <property type="entry name" value="Galactose-binding domain-like"/>
    <property type="match status" value="1"/>
</dbReference>
<comment type="function">
    <text evidence="1">Acts as a defensive agent. Recognizes blood group fucosylated oligosaccharides including A, B, H and Lewis B-type antigens. Does not recognize Lewis A antigen and has low affinity for monovalent haptens.</text>
</comment>
<dbReference type="GO" id="GO:0001868">
    <property type="term" value="P:regulation of complement activation, lectin pathway"/>
    <property type="evidence" value="ECO:0007669"/>
    <property type="project" value="UniProtKB-ARBA"/>
</dbReference>
<dbReference type="GO" id="GO:0042806">
    <property type="term" value="F:fucose binding"/>
    <property type="evidence" value="ECO:0007669"/>
    <property type="project" value="UniProtKB-ARBA"/>
</dbReference>
<protein>
    <submittedName>
        <fullName evidence="12">Fucolectin-like</fullName>
    </submittedName>
</protein>
<keyword evidence="6" id="KW-0479">Metal-binding</keyword>
<evidence type="ECO:0000256" key="1">
    <source>
        <dbReference type="ARBA" id="ARBA00002219"/>
    </source>
</evidence>
<gene>
    <name evidence="12" type="ORF">DAT39_010240</name>
</gene>
<dbReference type="AlphaFoldDB" id="A0A8J4TL45"/>
<dbReference type="SMART" id="SM00607">
    <property type="entry name" value="FTP"/>
    <property type="match status" value="1"/>
</dbReference>
<dbReference type="PANTHER" id="PTHR45713:SF8">
    <property type="entry name" value="SI:CH211-215K15.4"/>
    <property type="match status" value="1"/>
</dbReference>
<comment type="subcellular location">
    <subcellularLocation>
        <location evidence="2">Secreted</location>
    </subcellularLocation>
</comment>
<evidence type="ECO:0000313" key="13">
    <source>
        <dbReference type="Proteomes" id="UP000727407"/>
    </source>
</evidence>
<evidence type="ECO:0000259" key="11">
    <source>
        <dbReference type="SMART" id="SM00607"/>
    </source>
</evidence>
<dbReference type="Proteomes" id="UP000727407">
    <property type="component" value="Unassembled WGS sequence"/>
</dbReference>
<dbReference type="PANTHER" id="PTHR45713">
    <property type="entry name" value="FTP DOMAIN-CONTAINING PROTEIN"/>
    <property type="match status" value="1"/>
</dbReference>
<evidence type="ECO:0000256" key="6">
    <source>
        <dbReference type="ARBA" id="ARBA00022723"/>
    </source>
</evidence>
<keyword evidence="10" id="KW-0732">Signal</keyword>
<feature type="non-terminal residue" evidence="12">
    <location>
        <position position="1"/>
    </location>
</feature>
<reference evidence="12" key="1">
    <citation type="submission" date="2020-07" db="EMBL/GenBank/DDBJ databases">
        <title>Clarias magur genome sequencing, assembly and annotation.</title>
        <authorList>
            <person name="Kushwaha B."/>
            <person name="Kumar R."/>
            <person name="Das P."/>
            <person name="Joshi C.G."/>
            <person name="Kumar D."/>
            <person name="Nagpure N.S."/>
            <person name="Pandey M."/>
            <person name="Agarwal S."/>
            <person name="Srivastava S."/>
            <person name="Singh M."/>
            <person name="Sahoo L."/>
            <person name="Jayasankar P."/>
            <person name="Meher P.K."/>
            <person name="Koringa P.G."/>
            <person name="Iquebal M.A."/>
            <person name="Das S.P."/>
            <person name="Bit A."/>
            <person name="Patnaik S."/>
            <person name="Patel N."/>
            <person name="Shah T.M."/>
            <person name="Hinsu A."/>
            <person name="Jena J.K."/>
        </authorList>
    </citation>
    <scope>NUCLEOTIDE SEQUENCE</scope>
    <source>
        <strain evidence="12">CIFAMagur01</strain>
        <tissue evidence="12">Testis</tissue>
    </source>
</reference>
<feature type="non-terminal residue" evidence="12">
    <location>
        <position position="197"/>
    </location>
</feature>
<comment type="subunit">
    <text evidence="4">Homotrimer.</text>
</comment>
<dbReference type="InterPro" id="IPR008979">
    <property type="entry name" value="Galactose-bd-like_sf"/>
</dbReference>
<dbReference type="OrthoDB" id="547680at2759"/>
<dbReference type="GO" id="GO:0005576">
    <property type="term" value="C:extracellular region"/>
    <property type="evidence" value="ECO:0007669"/>
    <property type="project" value="UniProtKB-SubCell"/>
</dbReference>
<accession>A0A8J4TL45</accession>
<evidence type="ECO:0000256" key="10">
    <source>
        <dbReference type="SAM" id="SignalP"/>
    </source>
</evidence>